<evidence type="ECO:0000256" key="2">
    <source>
        <dbReference type="ARBA" id="ARBA00022448"/>
    </source>
</evidence>
<dbReference type="AlphaFoldDB" id="A0AAV3RTX3"/>
<dbReference type="GO" id="GO:0015031">
    <property type="term" value="P:protein transport"/>
    <property type="evidence" value="ECO:0007669"/>
    <property type="project" value="UniProtKB-KW"/>
</dbReference>
<keyword evidence="3" id="KW-0268">Exocytosis</keyword>
<dbReference type="GO" id="GO:0000145">
    <property type="term" value="C:exocyst"/>
    <property type="evidence" value="ECO:0007669"/>
    <property type="project" value="InterPro"/>
</dbReference>
<protein>
    <recommendedName>
        <fullName evidence="3">Exocyst subunit Exo70 family protein</fullName>
    </recommendedName>
</protein>
<accession>A0AAV3RTX3</accession>
<evidence type="ECO:0000313" key="6">
    <source>
        <dbReference type="EMBL" id="GAA0185163.1"/>
    </source>
</evidence>
<keyword evidence="7" id="KW-1185">Reference proteome</keyword>
<keyword evidence="2 3" id="KW-0813">Transport</keyword>
<dbReference type="Pfam" id="PF03081">
    <property type="entry name" value="Exo70_C"/>
    <property type="match status" value="1"/>
</dbReference>
<reference evidence="6 7" key="1">
    <citation type="submission" date="2024-01" db="EMBL/GenBank/DDBJ databases">
        <title>The complete chloroplast genome sequence of Lithospermum erythrorhizon: insights into the phylogenetic relationship among Boraginaceae species and the maternal lineages of purple gromwells.</title>
        <authorList>
            <person name="Okada T."/>
            <person name="Watanabe K."/>
        </authorList>
    </citation>
    <scope>NUCLEOTIDE SEQUENCE [LARGE SCALE GENOMIC DNA]</scope>
</reference>
<dbReference type="PANTHER" id="PTHR12542">
    <property type="entry name" value="EXOCYST COMPLEX PROTEIN EXO70"/>
    <property type="match status" value="1"/>
</dbReference>
<dbReference type="EMBL" id="BAABME010012484">
    <property type="protein sequence ID" value="GAA0185163.1"/>
    <property type="molecule type" value="Genomic_DNA"/>
</dbReference>
<comment type="caution">
    <text evidence="6">The sequence shown here is derived from an EMBL/GenBank/DDBJ whole genome shotgun (WGS) entry which is preliminary data.</text>
</comment>
<dbReference type="InterPro" id="IPR016159">
    <property type="entry name" value="Cullin_repeat-like_dom_sf"/>
</dbReference>
<feature type="domain" description="Exocyst complex subunit Exo70 C-terminal" evidence="5">
    <location>
        <begin position="277"/>
        <end position="641"/>
    </location>
</feature>
<dbReference type="InterPro" id="IPR046364">
    <property type="entry name" value="Exo70_C"/>
</dbReference>
<comment type="function">
    <text evidence="3">Component of the exocyst complex.</text>
</comment>
<feature type="compositionally biased region" description="Polar residues" evidence="4">
    <location>
        <begin position="443"/>
        <end position="452"/>
    </location>
</feature>
<evidence type="ECO:0000256" key="3">
    <source>
        <dbReference type="RuleBase" id="RU365026"/>
    </source>
</evidence>
<comment type="similarity">
    <text evidence="1 3">Belongs to the EXO70 family.</text>
</comment>
<evidence type="ECO:0000256" key="4">
    <source>
        <dbReference type="SAM" id="MobiDB-lite"/>
    </source>
</evidence>
<name>A0AAV3RTX3_LITER</name>
<dbReference type="GO" id="GO:0005546">
    <property type="term" value="F:phosphatidylinositol-4,5-bisphosphate binding"/>
    <property type="evidence" value="ECO:0007669"/>
    <property type="project" value="InterPro"/>
</dbReference>
<proteinExistence type="inferred from homology"/>
<dbReference type="PANTHER" id="PTHR12542:SF49">
    <property type="entry name" value="EXOCYST SUBUNIT EXO70 FAMILY PROTEIN"/>
    <property type="match status" value="1"/>
</dbReference>
<sequence>MGEYIKNVSPDEGEEKLIAAVQQIKKALESNKVLSDSARKILADLGAQLSSIGIAENHKDEELGQDKDEALREIEEQLNIVQTKIYYWEKEQAMIWDCGPEESNDYLKAVEETQRLIESLERLSVSKDSEEDVLLRRAHDVLQTAMVTLEEEFKHLLVQNRQPFEPEHMSFRSNDEDDGSIISFGEESVDDVVHRDSMSRGSDEYIIELVHPNVIPDLKRIANLMFDLSYGRECSQAFISTRKDSLDDCLYILEVDKLSIEDVVKMEWRTLNARIRRWIRAMKLFVRVYLASEKFLVDQIFGDLESVGSFCFAESSRSSILQLLHFGEAITVGPHQPEKLIRILDMYEVLEELISDIYVLYLDDRGSGIKMECQEILNKLGDCAKATFLEFESAVASSTTSTPFPGGGIHHITRYVMNYIKALTEYNDTLNVLLRDHEKDGLVSSSPDTSPASDGDGCRENSPPSVVGQHFRSFISTLESNLEDKSKLYKDDALGHLFLMNNIHYMAEKEKISELRATLGDNFIRKHNGKFQQYAMNYERATWSSILSLLRDEGLTNPGSSSISKTLLKEQLQKFYIAFEDVYRSQTAWSVPDTQLREDLRISTSLKVIQAYRTFVGRHTNNISDKYIKYNADDLENFLLDFFEGSPKSLHFSHRK</sequence>
<dbReference type="InterPro" id="IPR004140">
    <property type="entry name" value="Exo70"/>
</dbReference>
<keyword evidence="3" id="KW-0653">Protein transport</keyword>
<organism evidence="6 7">
    <name type="scientific">Lithospermum erythrorhizon</name>
    <name type="common">Purple gromwell</name>
    <name type="synonym">Lithospermum officinale var. erythrorhizon</name>
    <dbReference type="NCBI Taxonomy" id="34254"/>
    <lineage>
        <taxon>Eukaryota</taxon>
        <taxon>Viridiplantae</taxon>
        <taxon>Streptophyta</taxon>
        <taxon>Embryophyta</taxon>
        <taxon>Tracheophyta</taxon>
        <taxon>Spermatophyta</taxon>
        <taxon>Magnoliopsida</taxon>
        <taxon>eudicotyledons</taxon>
        <taxon>Gunneridae</taxon>
        <taxon>Pentapetalae</taxon>
        <taxon>asterids</taxon>
        <taxon>lamiids</taxon>
        <taxon>Boraginales</taxon>
        <taxon>Boraginaceae</taxon>
        <taxon>Boraginoideae</taxon>
        <taxon>Lithospermeae</taxon>
        <taxon>Lithospermum</taxon>
    </lineage>
</organism>
<evidence type="ECO:0000313" key="7">
    <source>
        <dbReference type="Proteomes" id="UP001454036"/>
    </source>
</evidence>
<evidence type="ECO:0000256" key="1">
    <source>
        <dbReference type="ARBA" id="ARBA00006756"/>
    </source>
</evidence>
<dbReference type="Pfam" id="PF20669">
    <property type="entry name" value="Exo70_N"/>
    <property type="match status" value="1"/>
</dbReference>
<dbReference type="GO" id="GO:0006887">
    <property type="term" value="P:exocytosis"/>
    <property type="evidence" value="ECO:0007669"/>
    <property type="project" value="UniProtKB-KW"/>
</dbReference>
<gene>
    <name evidence="6" type="ORF">LIER_32451</name>
</gene>
<dbReference type="Proteomes" id="UP001454036">
    <property type="component" value="Unassembled WGS sequence"/>
</dbReference>
<evidence type="ECO:0000259" key="5">
    <source>
        <dbReference type="Pfam" id="PF03081"/>
    </source>
</evidence>
<feature type="region of interest" description="Disordered" evidence="4">
    <location>
        <begin position="441"/>
        <end position="465"/>
    </location>
</feature>
<dbReference type="Gene3D" id="1.20.1280.170">
    <property type="entry name" value="Exocyst complex component Exo70"/>
    <property type="match status" value="1"/>
</dbReference>
<dbReference type="SUPFAM" id="SSF74788">
    <property type="entry name" value="Cullin repeat-like"/>
    <property type="match status" value="1"/>
</dbReference>